<dbReference type="InterPro" id="IPR002048">
    <property type="entry name" value="EF_hand_dom"/>
</dbReference>
<dbReference type="Gene3D" id="1.10.238.10">
    <property type="entry name" value="EF-hand"/>
    <property type="match status" value="1"/>
</dbReference>
<feature type="signal peptide" evidence="1">
    <location>
        <begin position="1"/>
        <end position="20"/>
    </location>
</feature>
<feature type="domain" description="EF-hand" evidence="2">
    <location>
        <begin position="41"/>
        <end position="76"/>
    </location>
</feature>
<dbReference type="EMBL" id="FSRL01000001">
    <property type="protein sequence ID" value="SIO14483.1"/>
    <property type="molecule type" value="Genomic_DNA"/>
</dbReference>
<accession>A0A1N6H3Z9</accession>
<dbReference type="GO" id="GO:0005509">
    <property type="term" value="F:calcium ion binding"/>
    <property type="evidence" value="ECO:0007669"/>
    <property type="project" value="InterPro"/>
</dbReference>
<dbReference type="RefSeq" id="WP_074257005.1">
    <property type="nucleotide sequence ID" value="NZ_FSRL01000001.1"/>
</dbReference>
<keyword evidence="1" id="KW-0732">Signal</keyword>
<name>A0A1N6H3Z9_9RHOB</name>
<evidence type="ECO:0000256" key="1">
    <source>
        <dbReference type="SAM" id="SignalP"/>
    </source>
</evidence>
<reference evidence="4" key="1">
    <citation type="submission" date="2016-11" db="EMBL/GenBank/DDBJ databases">
        <authorList>
            <person name="Varghese N."/>
            <person name="Submissions S."/>
        </authorList>
    </citation>
    <scope>NUCLEOTIDE SEQUENCE [LARGE SCALE GENOMIC DNA]</scope>
    <source>
        <strain evidence="4">DSM 29440</strain>
    </source>
</reference>
<organism evidence="3 4">
    <name type="scientific">Vannielia litorea</name>
    <dbReference type="NCBI Taxonomy" id="1217970"/>
    <lineage>
        <taxon>Bacteria</taxon>
        <taxon>Pseudomonadati</taxon>
        <taxon>Pseudomonadota</taxon>
        <taxon>Alphaproteobacteria</taxon>
        <taxon>Rhodobacterales</taxon>
        <taxon>Paracoccaceae</taxon>
        <taxon>Vannielia</taxon>
    </lineage>
</organism>
<proteinExistence type="predicted"/>
<dbReference type="InterPro" id="IPR011992">
    <property type="entry name" value="EF-hand-dom_pair"/>
</dbReference>
<protein>
    <recommendedName>
        <fullName evidence="2">EF-hand domain-containing protein</fullName>
    </recommendedName>
</protein>
<dbReference type="AlphaFoldDB" id="A0A1N6H3Z9"/>
<dbReference type="PROSITE" id="PS50222">
    <property type="entry name" value="EF_HAND_2"/>
    <property type="match status" value="1"/>
</dbReference>
<keyword evidence="4" id="KW-1185">Reference proteome</keyword>
<dbReference type="PROSITE" id="PS00018">
    <property type="entry name" value="EF_HAND_1"/>
    <property type="match status" value="1"/>
</dbReference>
<dbReference type="SUPFAM" id="SSF47473">
    <property type="entry name" value="EF-hand"/>
    <property type="match status" value="1"/>
</dbReference>
<evidence type="ECO:0000313" key="4">
    <source>
        <dbReference type="Proteomes" id="UP000184932"/>
    </source>
</evidence>
<dbReference type="STRING" id="1217970.SAMN05444002_3052"/>
<sequence>MRRVAFGALLAAFAALPALAEVEMIDTDGDSMASFDEMATVYEGFTEEQFGALDTDGDGLLSDEELVAAMDAGTLESIGD</sequence>
<dbReference type="Proteomes" id="UP000184932">
    <property type="component" value="Unassembled WGS sequence"/>
</dbReference>
<gene>
    <name evidence="3" type="ORF">SAMN05444002_3052</name>
</gene>
<dbReference type="OrthoDB" id="5470953at2"/>
<feature type="chain" id="PRO_5012703784" description="EF-hand domain-containing protein" evidence="1">
    <location>
        <begin position="21"/>
        <end position="80"/>
    </location>
</feature>
<dbReference type="InterPro" id="IPR018247">
    <property type="entry name" value="EF_Hand_1_Ca_BS"/>
</dbReference>
<evidence type="ECO:0000259" key="2">
    <source>
        <dbReference type="PROSITE" id="PS50222"/>
    </source>
</evidence>
<evidence type="ECO:0000313" key="3">
    <source>
        <dbReference type="EMBL" id="SIO14483.1"/>
    </source>
</evidence>